<feature type="binding site" evidence="8">
    <location>
        <position position="200"/>
    </location>
    <ligand>
        <name>S-adenosyl-L-methionine</name>
        <dbReference type="ChEBI" id="CHEBI:59789"/>
    </ligand>
</feature>
<dbReference type="FunFam" id="3.40.50.150:FF:000092">
    <property type="entry name" value="Leucine carboxyl methyltransferase 1"/>
    <property type="match status" value="1"/>
</dbReference>
<dbReference type="STRING" id="2018661.A0A2A2K8P1"/>
<evidence type="ECO:0000256" key="1">
    <source>
        <dbReference type="ARBA" id="ARBA00000724"/>
    </source>
</evidence>
<dbReference type="Pfam" id="PF04072">
    <property type="entry name" value="LCM"/>
    <property type="match status" value="1"/>
</dbReference>
<evidence type="ECO:0000256" key="3">
    <source>
        <dbReference type="ARBA" id="ARBA00010703"/>
    </source>
</evidence>
<feature type="binding site" evidence="8">
    <location>
        <begin position="173"/>
        <end position="174"/>
    </location>
    <ligand>
        <name>S-adenosyl-L-methionine</name>
        <dbReference type="ChEBI" id="CHEBI:59789"/>
    </ligand>
</feature>
<dbReference type="PIRSF" id="PIRSF016305">
    <property type="entry name" value="LCM_mtfrase"/>
    <property type="match status" value="1"/>
</dbReference>
<dbReference type="PANTHER" id="PTHR13600">
    <property type="entry name" value="LEUCINE CARBOXYL METHYLTRANSFERASE"/>
    <property type="match status" value="1"/>
</dbReference>
<evidence type="ECO:0000256" key="7">
    <source>
        <dbReference type="PIRNR" id="PIRNR016305"/>
    </source>
</evidence>
<feature type="binding site" evidence="8">
    <location>
        <position position="77"/>
    </location>
    <ligand>
        <name>S-adenosyl-L-methionine</name>
        <dbReference type="ChEBI" id="CHEBI:59789"/>
    </ligand>
</feature>
<proteinExistence type="inferred from homology"/>
<dbReference type="InterPro" id="IPR029063">
    <property type="entry name" value="SAM-dependent_MTases_sf"/>
</dbReference>
<accession>A0A2A2K8P1</accession>
<evidence type="ECO:0000313" key="9">
    <source>
        <dbReference type="EMBL" id="PAV70301.1"/>
    </source>
</evidence>
<evidence type="ECO:0000256" key="8">
    <source>
        <dbReference type="PIRSR" id="PIRSR016305-1"/>
    </source>
</evidence>
<organism evidence="9 10">
    <name type="scientific">Diploscapter pachys</name>
    <dbReference type="NCBI Taxonomy" id="2018661"/>
    <lineage>
        <taxon>Eukaryota</taxon>
        <taxon>Metazoa</taxon>
        <taxon>Ecdysozoa</taxon>
        <taxon>Nematoda</taxon>
        <taxon>Chromadorea</taxon>
        <taxon>Rhabditida</taxon>
        <taxon>Rhabditina</taxon>
        <taxon>Rhabditomorpha</taxon>
        <taxon>Rhabditoidea</taxon>
        <taxon>Rhabditidae</taxon>
        <taxon>Diploscapter</taxon>
    </lineage>
</organism>
<name>A0A2A2K8P1_9BILA</name>
<comment type="caution">
    <text evidence="9">The sequence shown here is derived from an EMBL/GenBank/DDBJ whole genome shotgun (WGS) entry which is preliminary data.</text>
</comment>
<evidence type="ECO:0000256" key="4">
    <source>
        <dbReference type="ARBA" id="ARBA00022603"/>
    </source>
</evidence>
<dbReference type="GO" id="GO:0005829">
    <property type="term" value="C:cytosol"/>
    <property type="evidence" value="ECO:0007669"/>
    <property type="project" value="TreeGrafter"/>
</dbReference>
<evidence type="ECO:0000256" key="6">
    <source>
        <dbReference type="ARBA" id="ARBA00022691"/>
    </source>
</evidence>
<dbReference type="GO" id="GO:0018423">
    <property type="term" value="F:protein C-terminal leucine carboxyl O-methyltransferase activity"/>
    <property type="evidence" value="ECO:0007669"/>
    <property type="project" value="UniProtKB-EC"/>
</dbReference>
<evidence type="ECO:0000256" key="2">
    <source>
        <dbReference type="ARBA" id="ARBA00003455"/>
    </source>
</evidence>
<comment type="similarity">
    <text evidence="3 7">Belongs to the methyltransferase superfamily. LCMT family.</text>
</comment>
<evidence type="ECO:0000256" key="5">
    <source>
        <dbReference type="ARBA" id="ARBA00022679"/>
    </source>
</evidence>
<dbReference type="OrthoDB" id="203237at2759"/>
<keyword evidence="5 7" id="KW-0808">Transferase</keyword>
<dbReference type="AlphaFoldDB" id="A0A2A2K8P1"/>
<dbReference type="GO" id="GO:0009966">
    <property type="term" value="P:regulation of signal transduction"/>
    <property type="evidence" value="ECO:0007669"/>
    <property type="project" value="UniProtKB-ARBA"/>
</dbReference>
<dbReference type="InterPro" id="IPR016651">
    <property type="entry name" value="LCMT1"/>
</dbReference>
<gene>
    <name evidence="9" type="ORF">WR25_11304</name>
</gene>
<dbReference type="Gene3D" id="3.40.50.150">
    <property type="entry name" value="Vaccinia Virus protein VP39"/>
    <property type="match status" value="1"/>
</dbReference>
<evidence type="ECO:0000313" key="10">
    <source>
        <dbReference type="Proteomes" id="UP000218231"/>
    </source>
</evidence>
<feature type="binding site" evidence="8">
    <location>
        <position position="102"/>
    </location>
    <ligand>
        <name>S-adenosyl-L-methionine</name>
        <dbReference type="ChEBI" id="CHEBI:59789"/>
    </ligand>
</feature>
<keyword evidence="10" id="KW-1185">Reference proteome</keyword>
<keyword evidence="4 7" id="KW-0489">Methyltransferase</keyword>
<comment type="catalytic activity">
    <reaction evidence="1 7">
        <text>[phosphatase 2A protein]-C-terminal L-leucine + S-adenosyl-L-methionine = [phosphatase 2A protein]-C-terminal L-leucine methyl ester + S-adenosyl-L-homocysteine</text>
        <dbReference type="Rhea" id="RHEA:48544"/>
        <dbReference type="Rhea" id="RHEA-COMP:12134"/>
        <dbReference type="Rhea" id="RHEA-COMP:12135"/>
        <dbReference type="ChEBI" id="CHEBI:57856"/>
        <dbReference type="ChEBI" id="CHEBI:59789"/>
        <dbReference type="ChEBI" id="CHEBI:90516"/>
        <dbReference type="ChEBI" id="CHEBI:90517"/>
        <dbReference type="EC" id="2.1.1.233"/>
    </reaction>
</comment>
<dbReference type="SUPFAM" id="SSF53335">
    <property type="entry name" value="S-adenosyl-L-methionine-dependent methyltransferases"/>
    <property type="match status" value="1"/>
</dbReference>
<dbReference type="Proteomes" id="UP000218231">
    <property type="component" value="Unassembled WGS sequence"/>
</dbReference>
<dbReference type="InterPro" id="IPR007213">
    <property type="entry name" value="Ppm1/Ppm2/Tcmp"/>
</dbReference>
<dbReference type="GO" id="GO:0032259">
    <property type="term" value="P:methylation"/>
    <property type="evidence" value="ECO:0007669"/>
    <property type="project" value="UniProtKB-KW"/>
</dbReference>
<keyword evidence="6 7" id="KW-0949">S-adenosyl-L-methionine</keyword>
<sequence length="358" mass="40651">MESEAILDGELGEEIATRRRSHSFSDDYSVQKTNDDATHCKAAAVQLGYYKDEFLNRFITEDVIRRDPEINIGYWARVASISTAVDRFVLRHQGKCQIISLGCGFDTLYWRQKAAGKHVQKFVEVDFSSVTARKIKHIMKPGQPNLVEYFTEKPKDRQHADLHAGDYHLVGADIRQWNELETKLEACGIDANLPTLFLAECVFPYISVDATDKLLKELAEMFQCAVFLNYEQINVTDRFGKIMEENLEHRNVQLPGFAACVNEDTHIERFVRNGWKEVKVFDMNEVYNSVLNGETTRIEKIEKLDEMLLVRQLLLHYALVMAINDRRPTASAEEGNGHAAAGSLNLFASSAPSSQTPV</sequence>
<dbReference type="EMBL" id="LIAE01009302">
    <property type="protein sequence ID" value="PAV70301.1"/>
    <property type="molecule type" value="Genomic_DNA"/>
</dbReference>
<dbReference type="PANTHER" id="PTHR13600:SF33">
    <property type="entry name" value="LEUCINE CARBOXYL METHYLTRANSFERASE 1"/>
    <property type="match status" value="1"/>
</dbReference>
<comment type="function">
    <text evidence="2 7">Methylates the carboxyl group of the C-terminal leucine residue of protein phosphatase 2A catalytic subunits to form alpha-leucine ester residues.</text>
</comment>
<protein>
    <recommendedName>
        <fullName evidence="7">Leucine carboxyl methyltransferase 1</fullName>
        <ecNumber evidence="7">2.1.1.233</ecNumber>
    </recommendedName>
</protein>
<reference evidence="9 10" key="1">
    <citation type="journal article" date="2017" name="Curr. Biol.">
        <title>Genome architecture and evolution of a unichromosomal asexual nematode.</title>
        <authorList>
            <person name="Fradin H."/>
            <person name="Zegar C."/>
            <person name="Gutwein M."/>
            <person name="Lucas J."/>
            <person name="Kovtun M."/>
            <person name="Corcoran D."/>
            <person name="Baugh L.R."/>
            <person name="Kiontke K."/>
            <person name="Gunsalus K."/>
            <person name="Fitch D.H."/>
            <person name="Piano F."/>
        </authorList>
    </citation>
    <scope>NUCLEOTIDE SEQUENCE [LARGE SCALE GENOMIC DNA]</scope>
    <source>
        <strain evidence="9">PF1309</strain>
    </source>
</reference>
<dbReference type="EC" id="2.1.1.233" evidence="7"/>